<name>A0A382M1U1_9ZZZZ</name>
<reference evidence="1" key="1">
    <citation type="submission" date="2018-05" db="EMBL/GenBank/DDBJ databases">
        <authorList>
            <person name="Lanie J.A."/>
            <person name="Ng W.-L."/>
            <person name="Kazmierczak K.M."/>
            <person name="Andrzejewski T.M."/>
            <person name="Davidsen T.M."/>
            <person name="Wayne K.J."/>
            <person name="Tettelin H."/>
            <person name="Glass J.I."/>
            <person name="Rusch D."/>
            <person name="Podicherti R."/>
            <person name="Tsui H.-C.T."/>
            <person name="Winkler M.E."/>
        </authorList>
    </citation>
    <scope>NUCLEOTIDE SEQUENCE</scope>
</reference>
<accession>A0A382M1U1</accession>
<sequence length="79" mass="8998">MTMADYFVERGSIPTPKEFTTCPQRPPLIKLTTIRRIFGSWSTMEKYTKSFCANKLTTMTEKKTNALDELKAQATSVES</sequence>
<protein>
    <submittedName>
        <fullName evidence="1">Uncharacterized protein</fullName>
    </submittedName>
</protein>
<organism evidence="1">
    <name type="scientific">marine metagenome</name>
    <dbReference type="NCBI Taxonomy" id="408172"/>
    <lineage>
        <taxon>unclassified sequences</taxon>
        <taxon>metagenomes</taxon>
        <taxon>ecological metagenomes</taxon>
    </lineage>
</organism>
<feature type="non-terminal residue" evidence="1">
    <location>
        <position position="79"/>
    </location>
</feature>
<evidence type="ECO:0000313" key="1">
    <source>
        <dbReference type="EMBL" id="SVC41637.1"/>
    </source>
</evidence>
<dbReference type="EMBL" id="UINC01090043">
    <property type="protein sequence ID" value="SVC41637.1"/>
    <property type="molecule type" value="Genomic_DNA"/>
</dbReference>
<proteinExistence type="predicted"/>
<dbReference type="AlphaFoldDB" id="A0A382M1U1"/>
<gene>
    <name evidence="1" type="ORF">METZ01_LOCUS294491</name>
</gene>